<dbReference type="EMBL" id="JAYWIO010000005">
    <property type="protein sequence ID" value="KAK7259658.1"/>
    <property type="molecule type" value="Genomic_DNA"/>
</dbReference>
<feature type="signal peptide" evidence="7">
    <location>
        <begin position="1"/>
        <end position="28"/>
    </location>
</feature>
<keyword evidence="10" id="KW-1185">Reference proteome</keyword>
<evidence type="ECO:0000313" key="9">
    <source>
        <dbReference type="EMBL" id="KAK7259658.1"/>
    </source>
</evidence>
<dbReference type="GO" id="GO:0005576">
    <property type="term" value="C:extracellular region"/>
    <property type="evidence" value="ECO:0007669"/>
    <property type="project" value="UniProtKB-SubCell"/>
</dbReference>
<dbReference type="FunFam" id="3.30.430.20:FF:000016">
    <property type="entry name" value="Cysteine-rich receptor-like protein kinase 10"/>
    <property type="match status" value="1"/>
</dbReference>
<dbReference type="CDD" id="cd23509">
    <property type="entry name" value="Gnk2-like"/>
    <property type="match status" value="2"/>
</dbReference>
<protein>
    <recommendedName>
        <fullName evidence="8">Gnk2-homologous domain-containing protein</fullName>
    </recommendedName>
</protein>
<reference evidence="9 10" key="1">
    <citation type="submission" date="2024-01" db="EMBL/GenBank/DDBJ databases">
        <title>The genomes of 5 underutilized Papilionoideae crops provide insights into root nodulation and disease resistanc.</title>
        <authorList>
            <person name="Yuan L."/>
        </authorList>
    </citation>
    <scope>NUCLEOTIDE SEQUENCE [LARGE SCALE GENOMIC DNA]</scope>
    <source>
        <strain evidence="9">ZHUSHIDOU_FW_LH</strain>
        <tissue evidence="9">Leaf</tissue>
    </source>
</reference>
<evidence type="ECO:0000259" key="8">
    <source>
        <dbReference type="PROSITE" id="PS51473"/>
    </source>
</evidence>
<evidence type="ECO:0000256" key="7">
    <source>
        <dbReference type="SAM" id="SignalP"/>
    </source>
</evidence>
<dbReference type="InterPro" id="IPR050581">
    <property type="entry name" value="CRR_secretory_protein"/>
</dbReference>
<sequence>MAMMRTSALVTILRFLGFTTILTTTGTAQSLIHVGDDCHNSTEQPLTTTYQTNIKNALSWLTSDASTSKGYNHTTIGNGTDDVIYALYDCRGDVTGAYCQFCVSSAASQVLQICPNRTSARIYYNFCILRYSNQNFFGNLEINPSWQFLGQKNITDPQEPQEAQSSMQSLIRKATVDTYLLYAMGSFSLTDGEKRYGLVQCSRDLNSSQCKQCLEAMLDKVPQCCETKLGWQVLAPSCLIKYDDNMFYLITAQTISPSPLPNPGTYRRLFLFRQNY</sequence>
<dbReference type="Proteomes" id="UP001372338">
    <property type="component" value="Unassembled WGS sequence"/>
</dbReference>
<keyword evidence="3 7" id="KW-0732">Signal</keyword>
<feature type="domain" description="Gnk2-homologous" evidence="8">
    <location>
        <begin position="32"/>
        <end position="136"/>
    </location>
</feature>
<feature type="domain" description="Gnk2-homologous" evidence="8">
    <location>
        <begin position="142"/>
        <end position="247"/>
    </location>
</feature>
<keyword evidence="5" id="KW-0325">Glycoprotein</keyword>
<proteinExistence type="inferred from homology"/>
<evidence type="ECO:0000256" key="3">
    <source>
        <dbReference type="ARBA" id="ARBA00022729"/>
    </source>
</evidence>
<dbReference type="PANTHER" id="PTHR32411">
    <property type="entry name" value="CYSTEINE-RICH REPEAT SECRETORY PROTEIN 38-RELATED"/>
    <property type="match status" value="1"/>
</dbReference>
<dbReference type="FunFam" id="3.30.430.20:FF:000009">
    <property type="entry name" value="Cysteine-rich receptor-like protein kinase 28"/>
    <property type="match status" value="1"/>
</dbReference>
<dbReference type="PROSITE" id="PS51473">
    <property type="entry name" value="GNK2"/>
    <property type="match status" value="2"/>
</dbReference>
<feature type="chain" id="PRO_5043034955" description="Gnk2-homologous domain-containing protein" evidence="7">
    <location>
        <begin position="29"/>
        <end position="276"/>
    </location>
</feature>
<evidence type="ECO:0000256" key="4">
    <source>
        <dbReference type="ARBA" id="ARBA00022737"/>
    </source>
</evidence>
<evidence type="ECO:0000256" key="1">
    <source>
        <dbReference type="ARBA" id="ARBA00004613"/>
    </source>
</evidence>
<gene>
    <name evidence="9" type="ORF">RIF29_25270</name>
</gene>
<accession>A0AAN9HXB7</accession>
<comment type="caution">
    <text evidence="9">The sequence shown here is derived from an EMBL/GenBank/DDBJ whole genome shotgun (WGS) entry which is preliminary data.</text>
</comment>
<keyword evidence="4" id="KW-0677">Repeat</keyword>
<dbReference type="PANTHER" id="PTHR32411:SF43">
    <property type="entry name" value="CYSTEINE-RICH REPEAT SECRETORY PROTEIN 38"/>
    <property type="match status" value="1"/>
</dbReference>
<keyword evidence="2" id="KW-0964">Secreted</keyword>
<name>A0AAN9HXB7_CROPI</name>
<dbReference type="InterPro" id="IPR002902">
    <property type="entry name" value="GNK2"/>
</dbReference>
<dbReference type="InterPro" id="IPR038408">
    <property type="entry name" value="GNK2_sf"/>
</dbReference>
<comment type="similarity">
    <text evidence="6">Belongs to the cysteine-rich repeat secretory protein family.</text>
</comment>
<evidence type="ECO:0000256" key="5">
    <source>
        <dbReference type="ARBA" id="ARBA00023180"/>
    </source>
</evidence>
<dbReference type="AlphaFoldDB" id="A0AAN9HXB7"/>
<evidence type="ECO:0000256" key="6">
    <source>
        <dbReference type="ARBA" id="ARBA00038515"/>
    </source>
</evidence>
<dbReference type="Gene3D" id="3.30.430.20">
    <property type="entry name" value="Gnk2 domain, C-X8-C-X2-C motif"/>
    <property type="match status" value="2"/>
</dbReference>
<comment type="subcellular location">
    <subcellularLocation>
        <location evidence="1">Secreted</location>
    </subcellularLocation>
</comment>
<organism evidence="9 10">
    <name type="scientific">Crotalaria pallida</name>
    <name type="common">Smooth rattlebox</name>
    <name type="synonym">Crotalaria striata</name>
    <dbReference type="NCBI Taxonomy" id="3830"/>
    <lineage>
        <taxon>Eukaryota</taxon>
        <taxon>Viridiplantae</taxon>
        <taxon>Streptophyta</taxon>
        <taxon>Embryophyta</taxon>
        <taxon>Tracheophyta</taxon>
        <taxon>Spermatophyta</taxon>
        <taxon>Magnoliopsida</taxon>
        <taxon>eudicotyledons</taxon>
        <taxon>Gunneridae</taxon>
        <taxon>Pentapetalae</taxon>
        <taxon>rosids</taxon>
        <taxon>fabids</taxon>
        <taxon>Fabales</taxon>
        <taxon>Fabaceae</taxon>
        <taxon>Papilionoideae</taxon>
        <taxon>50 kb inversion clade</taxon>
        <taxon>genistoids sensu lato</taxon>
        <taxon>core genistoids</taxon>
        <taxon>Crotalarieae</taxon>
        <taxon>Crotalaria</taxon>
    </lineage>
</organism>
<evidence type="ECO:0000313" key="10">
    <source>
        <dbReference type="Proteomes" id="UP001372338"/>
    </source>
</evidence>
<evidence type="ECO:0000256" key="2">
    <source>
        <dbReference type="ARBA" id="ARBA00022525"/>
    </source>
</evidence>
<dbReference type="Pfam" id="PF01657">
    <property type="entry name" value="Stress-antifung"/>
    <property type="match status" value="2"/>
</dbReference>